<dbReference type="SUPFAM" id="SSF53850">
    <property type="entry name" value="Periplasmic binding protein-like II"/>
    <property type="match status" value="1"/>
</dbReference>
<dbReference type="AlphaFoldDB" id="A0A0J1FX37"/>
<dbReference type="UniPathway" id="UPA00079"/>
<dbReference type="GO" id="GO:0009234">
    <property type="term" value="P:menaquinone biosynthetic process"/>
    <property type="evidence" value="ECO:0007669"/>
    <property type="project" value="UniProtKB-UniRule"/>
</dbReference>
<dbReference type="Gene3D" id="3.40.190.10">
    <property type="entry name" value="Periplasmic binding protein-like II"/>
    <property type="match status" value="2"/>
</dbReference>
<gene>
    <name evidence="4 5" type="primary">mqnA</name>
    <name evidence="5" type="ORF">DEAC_c03570</name>
</gene>
<accession>A0A0J1FX37</accession>
<dbReference type="InterPro" id="IPR030868">
    <property type="entry name" value="MqnA"/>
</dbReference>
<dbReference type="EMBL" id="LDZY01000001">
    <property type="protein sequence ID" value="KLU67949.1"/>
    <property type="molecule type" value="Genomic_DNA"/>
</dbReference>
<comment type="caution">
    <text evidence="5">The sequence shown here is derived from an EMBL/GenBank/DDBJ whole genome shotgun (WGS) entry which is preliminary data.</text>
</comment>
<keyword evidence="6" id="KW-1185">Reference proteome</keyword>
<comment type="similarity">
    <text evidence="4">Belongs to the MqnA/MqnD family. MqnA subfamily.</text>
</comment>
<reference evidence="5 6" key="1">
    <citation type="submission" date="2015-06" db="EMBL/GenBank/DDBJ databases">
        <title>Draft genome of the moderately acidophilic sulfate reducer Candidatus Desulfosporosinus acididurans strain M1.</title>
        <authorList>
            <person name="Poehlein A."/>
            <person name="Petzsch P."/>
            <person name="Johnson B.D."/>
            <person name="Schloemann M."/>
            <person name="Daniel R."/>
            <person name="Muehling M."/>
        </authorList>
    </citation>
    <scope>NUCLEOTIDE SEQUENCE [LARGE SCALE GENOMIC DNA]</scope>
    <source>
        <strain evidence="5 6">M1</strain>
    </source>
</reference>
<dbReference type="GO" id="GO:0016836">
    <property type="term" value="F:hydro-lyase activity"/>
    <property type="evidence" value="ECO:0007669"/>
    <property type="project" value="UniProtKB-UniRule"/>
</dbReference>
<keyword evidence="2 4" id="KW-0474">Menaquinone biosynthesis</keyword>
<evidence type="ECO:0000256" key="2">
    <source>
        <dbReference type="ARBA" id="ARBA00022428"/>
    </source>
</evidence>
<comment type="catalytic activity">
    <reaction evidence="4">
        <text>chorismate = 3-[(1-carboxyvinyl)-oxy]benzoate + H2O</text>
        <dbReference type="Rhea" id="RHEA:40051"/>
        <dbReference type="ChEBI" id="CHEBI:15377"/>
        <dbReference type="ChEBI" id="CHEBI:29748"/>
        <dbReference type="ChEBI" id="CHEBI:76981"/>
        <dbReference type="EC" id="4.2.1.151"/>
    </reaction>
</comment>
<dbReference type="Pfam" id="PF02621">
    <property type="entry name" value="VitK2_biosynth"/>
    <property type="match status" value="1"/>
</dbReference>
<evidence type="ECO:0000313" key="6">
    <source>
        <dbReference type="Proteomes" id="UP000036356"/>
    </source>
</evidence>
<keyword evidence="3 4" id="KW-0456">Lyase</keyword>
<protein>
    <recommendedName>
        <fullName evidence="4">Chorismate dehydratase</fullName>
        <ecNumber evidence="4">4.2.1.151</ecNumber>
    </recommendedName>
    <alternativeName>
        <fullName evidence="4">Menaquinone biosynthetic enzyme MqnA</fullName>
    </alternativeName>
</protein>
<dbReference type="HAMAP" id="MF_00995">
    <property type="entry name" value="MqnA"/>
    <property type="match status" value="1"/>
</dbReference>
<dbReference type="PANTHER" id="PTHR37690">
    <property type="entry name" value="CHORISMATE DEHYDRATASE"/>
    <property type="match status" value="1"/>
</dbReference>
<name>A0A0J1FX37_9FIRM</name>
<comment type="function">
    <text evidence="4">Catalyzes the dehydration of chorismate into 3-[(1-carboxyvinyl)oxy]benzoate, a step in the biosynthesis of menaquinone (MK, vitamin K2).</text>
</comment>
<evidence type="ECO:0000256" key="3">
    <source>
        <dbReference type="ARBA" id="ARBA00023239"/>
    </source>
</evidence>
<dbReference type="Proteomes" id="UP000036356">
    <property type="component" value="Unassembled WGS sequence"/>
</dbReference>
<dbReference type="RefSeq" id="WP_047808276.1">
    <property type="nucleotide sequence ID" value="NZ_LDZY01000001.1"/>
</dbReference>
<evidence type="ECO:0000313" key="5">
    <source>
        <dbReference type="EMBL" id="KLU67949.1"/>
    </source>
</evidence>
<dbReference type="PATRIC" id="fig|476652.3.peg.358"/>
<proteinExistence type="inferred from homology"/>
<dbReference type="PANTHER" id="PTHR37690:SF1">
    <property type="entry name" value="CHORISMATE DEHYDRATASE"/>
    <property type="match status" value="1"/>
</dbReference>
<dbReference type="STRING" id="476652.DEAC_c03570"/>
<dbReference type="InterPro" id="IPR003773">
    <property type="entry name" value="Menaquinone_biosynth"/>
</dbReference>
<comment type="pathway">
    <text evidence="1 4">Quinol/quinone metabolism; menaquinone biosynthesis.</text>
</comment>
<organism evidence="5 6">
    <name type="scientific">Desulfosporosinus acididurans</name>
    <dbReference type="NCBI Taxonomy" id="476652"/>
    <lineage>
        <taxon>Bacteria</taxon>
        <taxon>Bacillati</taxon>
        <taxon>Bacillota</taxon>
        <taxon>Clostridia</taxon>
        <taxon>Eubacteriales</taxon>
        <taxon>Desulfitobacteriaceae</taxon>
        <taxon>Desulfosporosinus</taxon>
    </lineage>
</organism>
<dbReference type="EC" id="4.2.1.151" evidence="4"/>
<dbReference type="CDD" id="cd13634">
    <property type="entry name" value="PBP2_Sco4506"/>
    <property type="match status" value="1"/>
</dbReference>
<sequence>MIRIGHNPNTNMLPMFHFLPKEHPLLTSVTAEPTGHNAMLAKGQIDMAPISAFSYGEHWQDYFILPNLSVSTKGRVGSILLFSKVPLENLDGLTVALTDMSATSVNLTKILLHRFYGVFPKYVTLPSNLSDMFLQADAALLIADSAIRSAQAKPDCLIYDLGAEWLKQTGHSMTYAVWAFPKKLLTQQAEEIKNVYHLLLEAKSKALKQMEDIVQACQVMLGGSIDFWKDYFTQFHYDLDPALLSGLHKYLDLCYEEKLLPSRPIIERWPEE</sequence>
<evidence type="ECO:0000256" key="4">
    <source>
        <dbReference type="HAMAP-Rule" id="MF_00995"/>
    </source>
</evidence>
<evidence type="ECO:0000256" key="1">
    <source>
        <dbReference type="ARBA" id="ARBA00004863"/>
    </source>
</evidence>